<gene>
    <name evidence="3" type="ORF">SAMN05443144_101135</name>
</gene>
<dbReference type="RefSeq" id="WP_084087924.1">
    <property type="nucleotide sequence ID" value="NZ_FQUS01000001.1"/>
</dbReference>
<keyword evidence="4" id="KW-1185">Reference proteome</keyword>
<comment type="subcellular location">
    <subcellularLocation>
        <location evidence="1">Cytoplasm</location>
    </subcellularLocation>
</comment>
<dbReference type="FunFam" id="3.40.1230.10:FF:000001">
    <property type="entry name" value="Adipogenesis-associated, Mth938 domain-containing"/>
    <property type="match status" value="1"/>
</dbReference>
<dbReference type="InterPro" id="IPR036748">
    <property type="entry name" value="MTH938-like_sf"/>
</dbReference>
<evidence type="ECO:0008006" key="5">
    <source>
        <dbReference type="Google" id="ProtNLM"/>
    </source>
</evidence>
<dbReference type="AlphaFoldDB" id="A0A1M4SVR1"/>
<reference evidence="3 4" key="1">
    <citation type="submission" date="2016-11" db="EMBL/GenBank/DDBJ databases">
        <authorList>
            <person name="Jaros S."/>
            <person name="Januszkiewicz K."/>
            <person name="Wedrychowicz H."/>
        </authorList>
    </citation>
    <scope>NUCLEOTIDE SEQUENCE [LARGE SCALE GENOMIC DNA]</scope>
    <source>
        <strain evidence="3 4">DSM 21986</strain>
    </source>
</reference>
<dbReference type="SUPFAM" id="SSF64076">
    <property type="entry name" value="MTH938-like"/>
    <property type="match status" value="1"/>
</dbReference>
<name>A0A1M4SVR1_9BACT</name>
<dbReference type="STRING" id="1194090.SAMN05443144_101135"/>
<organism evidence="3 4">
    <name type="scientific">Fodinibius roseus</name>
    <dbReference type="NCBI Taxonomy" id="1194090"/>
    <lineage>
        <taxon>Bacteria</taxon>
        <taxon>Pseudomonadati</taxon>
        <taxon>Balneolota</taxon>
        <taxon>Balneolia</taxon>
        <taxon>Balneolales</taxon>
        <taxon>Balneolaceae</taxon>
        <taxon>Fodinibius</taxon>
    </lineage>
</organism>
<dbReference type="Gene3D" id="3.40.1230.10">
    <property type="entry name" value="MTH938-like"/>
    <property type="match status" value="1"/>
</dbReference>
<protein>
    <recommendedName>
        <fullName evidence="5">Mth938-like domain-containing protein</fullName>
    </recommendedName>
</protein>
<proteinExistence type="predicted"/>
<evidence type="ECO:0000256" key="2">
    <source>
        <dbReference type="ARBA" id="ARBA00022490"/>
    </source>
</evidence>
<evidence type="ECO:0000256" key="1">
    <source>
        <dbReference type="ARBA" id="ARBA00004496"/>
    </source>
</evidence>
<accession>A0A1M4SVR1</accession>
<dbReference type="GO" id="GO:0005737">
    <property type="term" value="C:cytoplasm"/>
    <property type="evidence" value="ECO:0007669"/>
    <property type="project" value="UniProtKB-SubCell"/>
</dbReference>
<sequence>MMMNSKNISPKINSIEWGEISISEGQHYKDAKLYPGGSREWDWNETGTHHSPGIQPADIRELLEQGAEVVVLSKGFNERLKTSQQAETFLKQHAVPYHILQTEAAVAKYNKLRETKPAGALIHSTC</sequence>
<keyword evidence="2" id="KW-0963">Cytoplasm</keyword>
<dbReference type="Pfam" id="PF04430">
    <property type="entry name" value="DUF498"/>
    <property type="match status" value="1"/>
</dbReference>
<dbReference type="PANTHER" id="PTHR15811">
    <property type="entry name" value="MTH938 DOMAIN-CONTAINING PROTEIN"/>
    <property type="match status" value="1"/>
</dbReference>
<dbReference type="PANTHER" id="PTHR15811:SF5">
    <property type="entry name" value="MTH938 DOMAIN-CONTAINING PROTEIN"/>
    <property type="match status" value="1"/>
</dbReference>
<dbReference type="InterPro" id="IPR007523">
    <property type="entry name" value="NDUFAF3/AAMDC"/>
</dbReference>
<evidence type="ECO:0000313" key="3">
    <source>
        <dbReference type="EMBL" id="SHE36281.1"/>
    </source>
</evidence>
<dbReference type="Proteomes" id="UP000184041">
    <property type="component" value="Unassembled WGS sequence"/>
</dbReference>
<dbReference type="EMBL" id="FQUS01000001">
    <property type="protein sequence ID" value="SHE36281.1"/>
    <property type="molecule type" value="Genomic_DNA"/>
</dbReference>
<evidence type="ECO:0000313" key="4">
    <source>
        <dbReference type="Proteomes" id="UP000184041"/>
    </source>
</evidence>